<dbReference type="Gene3D" id="3.30.830.10">
    <property type="entry name" value="Metalloenzyme, LuxS/M16 peptidase-like"/>
    <property type="match status" value="1"/>
</dbReference>
<feature type="chain" id="PRO_5016830995" evidence="1">
    <location>
        <begin position="20"/>
        <end position="184"/>
    </location>
</feature>
<evidence type="ECO:0000313" key="3">
    <source>
        <dbReference type="EMBL" id="HAR54375.1"/>
    </source>
</evidence>
<dbReference type="InterPro" id="IPR011249">
    <property type="entry name" value="Metalloenz_LuxS/M16"/>
</dbReference>
<evidence type="ECO:0000259" key="2">
    <source>
        <dbReference type="Pfam" id="PF00675"/>
    </source>
</evidence>
<evidence type="ECO:0000256" key="1">
    <source>
        <dbReference type="SAM" id="SignalP"/>
    </source>
</evidence>
<feature type="signal peptide" evidence="1">
    <location>
        <begin position="1"/>
        <end position="19"/>
    </location>
</feature>
<feature type="domain" description="Peptidase M16 N-terminal" evidence="2">
    <location>
        <begin position="38"/>
        <end position="175"/>
    </location>
</feature>
<organism evidence="3 4">
    <name type="scientific">Roseovarius nubinhibens</name>
    <dbReference type="NCBI Taxonomy" id="314263"/>
    <lineage>
        <taxon>Bacteria</taxon>
        <taxon>Pseudomonadati</taxon>
        <taxon>Pseudomonadota</taxon>
        <taxon>Alphaproteobacteria</taxon>
        <taxon>Rhodobacterales</taxon>
        <taxon>Roseobacteraceae</taxon>
        <taxon>Roseovarius</taxon>
    </lineage>
</organism>
<dbReference type="Proteomes" id="UP000264719">
    <property type="component" value="Unassembled WGS sequence"/>
</dbReference>
<dbReference type="PANTHER" id="PTHR11851">
    <property type="entry name" value="METALLOPROTEASE"/>
    <property type="match status" value="1"/>
</dbReference>
<dbReference type="EMBL" id="DMVW01000202">
    <property type="protein sequence ID" value="HAR54375.1"/>
    <property type="molecule type" value="Genomic_DNA"/>
</dbReference>
<dbReference type="InterPro" id="IPR011765">
    <property type="entry name" value="Pept_M16_N"/>
</dbReference>
<gene>
    <name evidence="3" type="ORF">DCS45_21245</name>
</gene>
<dbReference type="GO" id="GO:0046872">
    <property type="term" value="F:metal ion binding"/>
    <property type="evidence" value="ECO:0007669"/>
    <property type="project" value="InterPro"/>
</dbReference>
<reference evidence="3 4" key="1">
    <citation type="journal article" date="2018" name="Nat. Biotechnol.">
        <title>A standardized bacterial taxonomy based on genome phylogeny substantially revises the tree of life.</title>
        <authorList>
            <person name="Parks D.H."/>
            <person name="Chuvochina M."/>
            <person name="Waite D.W."/>
            <person name="Rinke C."/>
            <person name="Skarshewski A."/>
            <person name="Chaumeil P.A."/>
            <person name="Hugenholtz P."/>
        </authorList>
    </citation>
    <scope>NUCLEOTIDE SEQUENCE [LARGE SCALE GENOMIC DNA]</scope>
    <source>
        <strain evidence="3">UBA9169</strain>
    </source>
</reference>
<feature type="non-terminal residue" evidence="3">
    <location>
        <position position="184"/>
    </location>
</feature>
<keyword evidence="1" id="KW-0732">Signal</keyword>
<proteinExistence type="predicted"/>
<protein>
    <submittedName>
        <fullName evidence="3">Peptidase M16</fullName>
    </submittedName>
</protein>
<accession>A0A348WIL3</accession>
<dbReference type="AlphaFoldDB" id="A0A348WIL3"/>
<evidence type="ECO:0000313" key="4">
    <source>
        <dbReference type="Proteomes" id="UP000264719"/>
    </source>
</evidence>
<dbReference type="PANTHER" id="PTHR11851:SF225">
    <property type="entry name" value="NON-PEPTIDASE HOMOLOG YMXG"/>
    <property type="match status" value="1"/>
</dbReference>
<comment type="caution">
    <text evidence="3">The sequence shown here is derived from an EMBL/GenBank/DDBJ whole genome shotgun (WGS) entry which is preliminary data.</text>
</comment>
<dbReference type="Pfam" id="PF00675">
    <property type="entry name" value="Peptidase_M16"/>
    <property type="match status" value="1"/>
</dbReference>
<dbReference type="SUPFAM" id="SSF63411">
    <property type="entry name" value="LuxS/MPP-like metallohydrolase"/>
    <property type="match status" value="1"/>
</dbReference>
<sequence>MIRAALVAIGLLAALPARAEVEIQEITTPGGITAWLVEEHSNPFVALELRFRGGTSLDAPETLGAVSLMTHTLEEGAGDMDANAFATRSEELAASFSYNVYDDVLSVSAKFLTENRDEAVTHLRESLVNPRFDQDAVDRVRGQMLSIIQSDAKDPNAQAGRALDQLVFGDHPYANSGDGTLETV</sequence>
<dbReference type="InterPro" id="IPR050361">
    <property type="entry name" value="MPP/UQCRC_Complex"/>
</dbReference>
<name>A0A348WIL3_9RHOB</name>